<evidence type="ECO:0000256" key="4">
    <source>
        <dbReference type="ARBA" id="ARBA00023136"/>
    </source>
</evidence>
<evidence type="ECO:0000256" key="2">
    <source>
        <dbReference type="ARBA" id="ARBA00022692"/>
    </source>
</evidence>
<evidence type="ECO:0000256" key="3">
    <source>
        <dbReference type="ARBA" id="ARBA00022989"/>
    </source>
</evidence>
<protein>
    <submittedName>
        <fullName evidence="7">Yip1-like protein</fullName>
    </submittedName>
</protein>
<dbReference type="GO" id="GO:0016020">
    <property type="term" value="C:membrane"/>
    <property type="evidence" value="ECO:0007669"/>
    <property type="project" value="UniProtKB-SubCell"/>
</dbReference>
<feature type="transmembrane region" description="Helical" evidence="5">
    <location>
        <begin position="199"/>
        <end position="218"/>
    </location>
</feature>
<dbReference type="RefSeq" id="WP_131990595.1">
    <property type="nucleotide sequence ID" value="NZ_SMGK01000001.1"/>
</dbReference>
<dbReference type="OrthoDB" id="114902at2"/>
<keyword evidence="2 5" id="KW-0812">Transmembrane</keyword>
<evidence type="ECO:0000313" key="8">
    <source>
        <dbReference type="Proteomes" id="UP000295210"/>
    </source>
</evidence>
<evidence type="ECO:0000313" key="7">
    <source>
        <dbReference type="EMBL" id="TCK75091.1"/>
    </source>
</evidence>
<reference evidence="7 8" key="1">
    <citation type="submission" date="2019-03" db="EMBL/GenBank/DDBJ databases">
        <title>Genomic Encyclopedia of Type Strains, Phase IV (KMG-IV): sequencing the most valuable type-strain genomes for metagenomic binning, comparative biology and taxonomic classification.</title>
        <authorList>
            <person name="Goeker M."/>
        </authorList>
    </citation>
    <scope>NUCLEOTIDE SEQUENCE [LARGE SCALE GENOMIC DNA]</scope>
    <source>
        <strain evidence="7 8">DSM 103428</strain>
    </source>
</reference>
<feature type="domain" description="Yip1" evidence="6">
    <location>
        <begin position="21"/>
        <end position="241"/>
    </location>
</feature>
<feature type="transmembrane region" description="Helical" evidence="5">
    <location>
        <begin position="225"/>
        <end position="246"/>
    </location>
</feature>
<dbReference type="EMBL" id="SMGK01000001">
    <property type="protein sequence ID" value="TCK75091.1"/>
    <property type="molecule type" value="Genomic_DNA"/>
</dbReference>
<evidence type="ECO:0000259" key="6">
    <source>
        <dbReference type="Pfam" id="PF04893"/>
    </source>
</evidence>
<dbReference type="InterPro" id="IPR006977">
    <property type="entry name" value="Yip1_dom"/>
</dbReference>
<proteinExistence type="predicted"/>
<keyword evidence="3 5" id="KW-1133">Transmembrane helix</keyword>
<organism evidence="7 8">
    <name type="scientific">Acidipila rosea</name>
    <dbReference type="NCBI Taxonomy" id="768535"/>
    <lineage>
        <taxon>Bacteria</taxon>
        <taxon>Pseudomonadati</taxon>
        <taxon>Acidobacteriota</taxon>
        <taxon>Terriglobia</taxon>
        <taxon>Terriglobales</taxon>
        <taxon>Acidobacteriaceae</taxon>
        <taxon>Acidipila</taxon>
    </lineage>
</organism>
<evidence type="ECO:0000256" key="1">
    <source>
        <dbReference type="ARBA" id="ARBA00004141"/>
    </source>
</evidence>
<dbReference type="AlphaFoldDB" id="A0A4V6NEV3"/>
<keyword evidence="4 5" id="KW-0472">Membrane</keyword>
<feature type="transmembrane region" description="Helical" evidence="5">
    <location>
        <begin position="37"/>
        <end position="58"/>
    </location>
</feature>
<dbReference type="Proteomes" id="UP000295210">
    <property type="component" value="Unassembled WGS sequence"/>
</dbReference>
<name>A0A4V6NEV3_9BACT</name>
<comment type="subcellular location">
    <subcellularLocation>
        <location evidence="1">Membrane</location>
        <topology evidence="1">Multi-pass membrane protein</topology>
    </subcellularLocation>
</comment>
<keyword evidence="8" id="KW-1185">Reference proteome</keyword>
<feature type="transmembrane region" description="Helical" evidence="5">
    <location>
        <begin position="142"/>
        <end position="165"/>
    </location>
</feature>
<comment type="caution">
    <text evidence="7">The sequence shown here is derived from an EMBL/GenBank/DDBJ whole genome shotgun (WGS) entry which is preliminary data.</text>
</comment>
<gene>
    <name evidence="7" type="ORF">C7378_0071</name>
</gene>
<evidence type="ECO:0000256" key="5">
    <source>
        <dbReference type="SAM" id="Phobius"/>
    </source>
</evidence>
<feature type="transmembrane region" description="Helical" evidence="5">
    <location>
        <begin position="105"/>
        <end position="130"/>
    </location>
</feature>
<accession>A0A4V6NEV3</accession>
<dbReference type="Pfam" id="PF04893">
    <property type="entry name" value="Yip1"/>
    <property type="match status" value="1"/>
</dbReference>
<sequence length="248" mass="26600">MSDLSPALNAEPLSQVERVVDTFTAPSKTFHDILRNASWWLPFLISVLVALIFCGTIQKKVGWERVYENILNQSPKAQQRFEGMAPQQAAQAKAIASKFTAVSSYMYPVFGLIAAALAAAVLMATLNFGLGGHAKFSQLFAVWMYAYLPAALKALLAVLALFAGVGADSFLIQNPLGSNIGYYLGSDVPLWLRSLGTSIDLFTIWTLALLILGCSIVARVKRGSAAAAVIGWWLIITIVGVGYAAIAA</sequence>